<organism evidence="1">
    <name type="scientific">Tanacetum cinerariifolium</name>
    <name type="common">Dalmatian daisy</name>
    <name type="synonym">Chrysanthemum cinerariifolium</name>
    <dbReference type="NCBI Taxonomy" id="118510"/>
    <lineage>
        <taxon>Eukaryota</taxon>
        <taxon>Viridiplantae</taxon>
        <taxon>Streptophyta</taxon>
        <taxon>Embryophyta</taxon>
        <taxon>Tracheophyta</taxon>
        <taxon>Spermatophyta</taxon>
        <taxon>Magnoliopsida</taxon>
        <taxon>eudicotyledons</taxon>
        <taxon>Gunneridae</taxon>
        <taxon>Pentapetalae</taxon>
        <taxon>asterids</taxon>
        <taxon>campanulids</taxon>
        <taxon>Asterales</taxon>
        <taxon>Asteraceae</taxon>
        <taxon>Asteroideae</taxon>
        <taxon>Anthemideae</taxon>
        <taxon>Anthemidinae</taxon>
        <taxon>Tanacetum</taxon>
    </lineage>
</organism>
<proteinExistence type="predicted"/>
<feature type="non-terminal residue" evidence="1">
    <location>
        <position position="1"/>
    </location>
</feature>
<evidence type="ECO:0000313" key="1">
    <source>
        <dbReference type="EMBL" id="GFD30513.1"/>
    </source>
</evidence>
<protein>
    <submittedName>
        <fullName evidence="1">Uncharacterized protein</fullName>
    </submittedName>
</protein>
<comment type="caution">
    <text evidence="1">The sequence shown here is derived from an EMBL/GenBank/DDBJ whole genome shotgun (WGS) entry which is preliminary data.</text>
</comment>
<dbReference type="AlphaFoldDB" id="A0A699V8S8"/>
<name>A0A699V8S8_TANCI</name>
<reference evidence="1" key="1">
    <citation type="journal article" date="2019" name="Sci. Rep.">
        <title>Draft genome of Tanacetum cinerariifolium, the natural source of mosquito coil.</title>
        <authorList>
            <person name="Yamashiro T."/>
            <person name="Shiraishi A."/>
            <person name="Satake H."/>
            <person name="Nakayama K."/>
        </authorList>
    </citation>
    <scope>NUCLEOTIDE SEQUENCE</scope>
</reference>
<accession>A0A699V8S8</accession>
<gene>
    <name evidence="1" type="ORF">Tci_902482</name>
</gene>
<sequence>ERENLKVRALLCIERDRVDSLRRHMALSQEKFRQVCKDRDDNRMRLRRLESFVERHLGFRP</sequence>
<dbReference type="EMBL" id="BKCJ011404674">
    <property type="protein sequence ID" value="GFD30513.1"/>
    <property type="molecule type" value="Genomic_DNA"/>
</dbReference>